<keyword evidence="1" id="KW-1133">Transmembrane helix</keyword>
<gene>
    <name evidence="2" type="ORF">LuPra_00104</name>
</gene>
<dbReference type="EMBL" id="CP015136">
    <property type="protein sequence ID" value="AMY06940.1"/>
    <property type="molecule type" value="Genomic_DNA"/>
</dbReference>
<reference evidence="2 3" key="1">
    <citation type="journal article" date="2016" name="Genome Announc.">
        <title>First Complete Genome Sequence of a Subdivision 6 Acidobacterium Strain.</title>
        <authorList>
            <person name="Huang S."/>
            <person name="Vieira S."/>
            <person name="Bunk B."/>
            <person name="Riedel T."/>
            <person name="Sproer C."/>
            <person name="Overmann J."/>
        </authorList>
    </citation>
    <scope>NUCLEOTIDE SEQUENCE [LARGE SCALE GENOMIC DNA]</scope>
    <source>
        <strain evidence="3">DSM 100886 HEG_-6_39</strain>
    </source>
</reference>
<reference evidence="3" key="2">
    <citation type="submission" date="2016-04" db="EMBL/GenBank/DDBJ databases">
        <title>First Complete Genome Sequence of a Subdivision 6 Acidobacterium.</title>
        <authorList>
            <person name="Huang S."/>
            <person name="Vieira S."/>
            <person name="Bunk B."/>
            <person name="Riedel T."/>
            <person name="Sproeer C."/>
            <person name="Overmann J."/>
        </authorList>
    </citation>
    <scope>NUCLEOTIDE SEQUENCE [LARGE SCALE GENOMIC DNA]</scope>
    <source>
        <strain evidence="3">DSM 100886 HEG_-6_39</strain>
    </source>
</reference>
<evidence type="ECO:0000313" key="3">
    <source>
        <dbReference type="Proteomes" id="UP000076079"/>
    </source>
</evidence>
<dbReference type="STRING" id="1855912.LuPra_00104"/>
<accession>A0A143PF66</accession>
<dbReference type="AlphaFoldDB" id="A0A143PF66"/>
<protein>
    <submittedName>
        <fullName evidence="2">Uncharacterized protein</fullName>
    </submittedName>
</protein>
<sequence>MKLKRAFYASLVVLALAEAIAPWILYDEHAHFAFEDWPAFGSVYGFFSCVAIILVSKFLGKHWLMRPEDSYES</sequence>
<keyword evidence="1" id="KW-0812">Transmembrane</keyword>
<keyword evidence="3" id="KW-1185">Reference proteome</keyword>
<dbReference type="RefSeq" id="WP_110168953.1">
    <property type="nucleotide sequence ID" value="NZ_CP015136.1"/>
</dbReference>
<dbReference type="KEGG" id="abac:LuPra_00104"/>
<feature type="transmembrane region" description="Helical" evidence="1">
    <location>
        <begin position="43"/>
        <end position="60"/>
    </location>
</feature>
<proteinExistence type="predicted"/>
<dbReference type="Proteomes" id="UP000076079">
    <property type="component" value="Chromosome"/>
</dbReference>
<keyword evidence="1" id="KW-0472">Membrane</keyword>
<organism evidence="2 3">
    <name type="scientific">Luteitalea pratensis</name>
    <dbReference type="NCBI Taxonomy" id="1855912"/>
    <lineage>
        <taxon>Bacteria</taxon>
        <taxon>Pseudomonadati</taxon>
        <taxon>Acidobacteriota</taxon>
        <taxon>Vicinamibacteria</taxon>
        <taxon>Vicinamibacterales</taxon>
        <taxon>Vicinamibacteraceae</taxon>
        <taxon>Luteitalea</taxon>
    </lineage>
</organism>
<name>A0A143PF66_LUTPR</name>
<evidence type="ECO:0000313" key="2">
    <source>
        <dbReference type="EMBL" id="AMY06940.1"/>
    </source>
</evidence>
<dbReference type="OrthoDB" id="282116at2"/>
<evidence type="ECO:0000256" key="1">
    <source>
        <dbReference type="SAM" id="Phobius"/>
    </source>
</evidence>